<organism evidence="2 3">
    <name type="scientific">Crucibulum laeve</name>
    <dbReference type="NCBI Taxonomy" id="68775"/>
    <lineage>
        <taxon>Eukaryota</taxon>
        <taxon>Fungi</taxon>
        <taxon>Dikarya</taxon>
        <taxon>Basidiomycota</taxon>
        <taxon>Agaricomycotina</taxon>
        <taxon>Agaricomycetes</taxon>
        <taxon>Agaricomycetidae</taxon>
        <taxon>Agaricales</taxon>
        <taxon>Agaricineae</taxon>
        <taxon>Nidulariaceae</taxon>
        <taxon>Crucibulum</taxon>
    </lineage>
</organism>
<dbReference type="EMBL" id="ML213617">
    <property type="protein sequence ID" value="TFK35966.1"/>
    <property type="molecule type" value="Genomic_DNA"/>
</dbReference>
<gene>
    <name evidence="2" type="ORF">BDQ12DRAFT_262093</name>
</gene>
<dbReference type="AlphaFoldDB" id="A0A5C3LV30"/>
<dbReference type="OrthoDB" id="3059994at2759"/>
<sequence>MKTFYNVSVKPKCRKRTGLTYSSYMYPSVNFRRCASHNKLISWPLSFIRLLFTCKFIMIVTILGLWVSRIMVAEAMPAHGGHTNCFTIYALNANGMVNPGKLAHINSVLTIRRPHIFVISETKTNVRIADKLPIHEYNIYEEVGKPAENHHIFKWGIAVGVRKDIQVARRITISSQTLAGRVIALDLVIGTNSGKGFLHRVIGAYAPWNPGGDGNSYWNDIAKLCQEETISWSLAGDLNATVSHTERASGGNDARLHFSHFLQSTRGRDLWSEKPERTREMDWTCRARRSENAGNIIDRVVISPTGFIDAEIAVADRSHDYVPMTDHRAIIATLFPISLSDHRNEMVIRNDMPFLNKNSQPRIKYPARRDKGKFDEYRERVDLRIQQLKLQDDDIRQKKSLELHGHR</sequence>
<dbReference type="SUPFAM" id="SSF56219">
    <property type="entry name" value="DNase I-like"/>
    <property type="match status" value="1"/>
</dbReference>
<dbReference type="Proteomes" id="UP000308652">
    <property type="component" value="Unassembled WGS sequence"/>
</dbReference>
<keyword evidence="1" id="KW-0812">Transmembrane</keyword>
<feature type="transmembrane region" description="Helical" evidence="1">
    <location>
        <begin position="47"/>
        <end position="67"/>
    </location>
</feature>
<protein>
    <recommendedName>
        <fullName evidence="4">Endonuclease/exonuclease/phosphatase</fullName>
    </recommendedName>
</protein>
<dbReference type="InterPro" id="IPR036691">
    <property type="entry name" value="Endo/exonu/phosph_ase_sf"/>
</dbReference>
<evidence type="ECO:0008006" key="4">
    <source>
        <dbReference type="Google" id="ProtNLM"/>
    </source>
</evidence>
<keyword evidence="1" id="KW-0472">Membrane</keyword>
<dbReference type="Gene3D" id="3.60.10.10">
    <property type="entry name" value="Endonuclease/exonuclease/phosphatase"/>
    <property type="match status" value="1"/>
</dbReference>
<name>A0A5C3LV30_9AGAR</name>
<keyword evidence="1" id="KW-1133">Transmembrane helix</keyword>
<evidence type="ECO:0000313" key="3">
    <source>
        <dbReference type="Proteomes" id="UP000308652"/>
    </source>
</evidence>
<reference evidence="2 3" key="1">
    <citation type="journal article" date="2019" name="Nat. Ecol. Evol.">
        <title>Megaphylogeny resolves global patterns of mushroom evolution.</title>
        <authorList>
            <person name="Varga T."/>
            <person name="Krizsan K."/>
            <person name="Foldi C."/>
            <person name="Dima B."/>
            <person name="Sanchez-Garcia M."/>
            <person name="Sanchez-Ramirez S."/>
            <person name="Szollosi G.J."/>
            <person name="Szarkandi J.G."/>
            <person name="Papp V."/>
            <person name="Albert L."/>
            <person name="Andreopoulos W."/>
            <person name="Angelini C."/>
            <person name="Antonin V."/>
            <person name="Barry K.W."/>
            <person name="Bougher N.L."/>
            <person name="Buchanan P."/>
            <person name="Buyck B."/>
            <person name="Bense V."/>
            <person name="Catcheside P."/>
            <person name="Chovatia M."/>
            <person name="Cooper J."/>
            <person name="Damon W."/>
            <person name="Desjardin D."/>
            <person name="Finy P."/>
            <person name="Geml J."/>
            <person name="Haridas S."/>
            <person name="Hughes K."/>
            <person name="Justo A."/>
            <person name="Karasinski D."/>
            <person name="Kautmanova I."/>
            <person name="Kiss B."/>
            <person name="Kocsube S."/>
            <person name="Kotiranta H."/>
            <person name="LaButti K.M."/>
            <person name="Lechner B.E."/>
            <person name="Liimatainen K."/>
            <person name="Lipzen A."/>
            <person name="Lukacs Z."/>
            <person name="Mihaltcheva S."/>
            <person name="Morgado L.N."/>
            <person name="Niskanen T."/>
            <person name="Noordeloos M.E."/>
            <person name="Ohm R.A."/>
            <person name="Ortiz-Santana B."/>
            <person name="Ovrebo C."/>
            <person name="Racz N."/>
            <person name="Riley R."/>
            <person name="Savchenko A."/>
            <person name="Shiryaev A."/>
            <person name="Soop K."/>
            <person name="Spirin V."/>
            <person name="Szebenyi C."/>
            <person name="Tomsovsky M."/>
            <person name="Tulloss R.E."/>
            <person name="Uehling J."/>
            <person name="Grigoriev I.V."/>
            <person name="Vagvolgyi C."/>
            <person name="Papp T."/>
            <person name="Martin F.M."/>
            <person name="Miettinen O."/>
            <person name="Hibbett D.S."/>
            <person name="Nagy L.G."/>
        </authorList>
    </citation>
    <scope>NUCLEOTIDE SEQUENCE [LARGE SCALE GENOMIC DNA]</scope>
    <source>
        <strain evidence="2 3">CBS 166.37</strain>
    </source>
</reference>
<evidence type="ECO:0000256" key="1">
    <source>
        <dbReference type="SAM" id="Phobius"/>
    </source>
</evidence>
<dbReference type="GO" id="GO:0003824">
    <property type="term" value="F:catalytic activity"/>
    <property type="evidence" value="ECO:0007669"/>
    <property type="project" value="InterPro"/>
</dbReference>
<proteinExistence type="predicted"/>
<accession>A0A5C3LV30</accession>
<evidence type="ECO:0000313" key="2">
    <source>
        <dbReference type="EMBL" id="TFK35966.1"/>
    </source>
</evidence>
<keyword evidence="3" id="KW-1185">Reference proteome</keyword>